<evidence type="ECO:0000256" key="2">
    <source>
        <dbReference type="ARBA" id="ARBA00022448"/>
    </source>
</evidence>
<evidence type="ECO:0000313" key="10">
    <source>
        <dbReference type="Proteomes" id="UP000653343"/>
    </source>
</evidence>
<keyword evidence="5 7" id="KW-1133">Transmembrane helix</keyword>
<name>A0ABQ2Y0K4_9BURK</name>
<feature type="transmembrane region" description="Helical" evidence="7">
    <location>
        <begin position="444"/>
        <end position="463"/>
    </location>
</feature>
<feature type="transmembrane region" description="Helical" evidence="7">
    <location>
        <begin position="31"/>
        <end position="50"/>
    </location>
</feature>
<evidence type="ECO:0000256" key="4">
    <source>
        <dbReference type="ARBA" id="ARBA00022692"/>
    </source>
</evidence>
<dbReference type="Pfam" id="PF07690">
    <property type="entry name" value="MFS_1"/>
    <property type="match status" value="1"/>
</dbReference>
<comment type="subcellular location">
    <subcellularLocation>
        <location evidence="1">Cell membrane</location>
        <topology evidence="1">Multi-pass membrane protein</topology>
    </subcellularLocation>
</comment>
<feature type="transmembrane region" description="Helical" evidence="7">
    <location>
        <begin position="509"/>
        <end position="530"/>
    </location>
</feature>
<proteinExistence type="predicted"/>
<dbReference type="InterPro" id="IPR036259">
    <property type="entry name" value="MFS_trans_sf"/>
</dbReference>
<comment type="caution">
    <text evidence="9">The sequence shown here is derived from an EMBL/GenBank/DDBJ whole genome shotgun (WGS) entry which is preliminary data.</text>
</comment>
<dbReference type="Proteomes" id="UP000653343">
    <property type="component" value="Unassembled WGS sequence"/>
</dbReference>
<evidence type="ECO:0000256" key="7">
    <source>
        <dbReference type="SAM" id="Phobius"/>
    </source>
</evidence>
<evidence type="ECO:0000313" key="9">
    <source>
        <dbReference type="EMBL" id="GGX47684.1"/>
    </source>
</evidence>
<dbReference type="PROSITE" id="PS50850">
    <property type="entry name" value="MFS"/>
    <property type="match status" value="1"/>
</dbReference>
<protein>
    <recommendedName>
        <fullName evidence="8">Major facilitator superfamily (MFS) profile domain-containing protein</fullName>
    </recommendedName>
</protein>
<accession>A0ABQ2Y0K4</accession>
<evidence type="ECO:0000256" key="6">
    <source>
        <dbReference type="ARBA" id="ARBA00023136"/>
    </source>
</evidence>
<feature type="transmembrane region" description="Helical" evidence="7">
    <location>
        <begin position="62"/>
        <end position="82"/>
    </location>
</feature>
<dbReference type="Gene3D" id="1.20.1250.20">
    <property type="entry name" value="MFS general substrate transporter like domains"/>
    <property type="match status" value="2"/>
</dbReference>
<sequence length="577" mass="63377">MSDFNMQTSVKRSPFMGAFYVANTMEIFERLAWYGFFTLSSLYMTSPTAAGGLGFSDQQRGFLQGMIPFLLYLLPVITGALADRYGYRRMFLLAFAIMAPSYYLLGQVRDFWAFFAVFLAVAVGAACFKPVVVGTIGRTTDDTNRGLGFGVFYTMVNVGGFLGPLVAGYVRAVSWDTVFLMSSLWILLNFVPAIFFYKEPRHAGEAADTRSLRQVLQDTQEVLGNGRLALLVVPAIIGIMIAAKGGIGYATYGIAMGAWIAINLLWSAVLSQPQASDWYRQPVKLGNTPFVLYLMIMTGFWTMYNQLFITMPLYIRDFVDTGDLVRMISHYWPSALDFLANVNQEHLAKALTELAGKLPADNSVAALETLRLELVNYKVMVPADVLHQGLSALAQQQISAVELAQRWTGAYRQVNPEYIVNLDFGAVVLMQIAISAYIQRWSALPVLVFGTLVLGASMVLGGASYAMVSGGSVVACAVILFALGEMIASPKSQEYVAAIAPRQKTAMFMGYYFVSMALGNLFAGLLSGWAYQTLARDMHQPLMMWCVFGAIGLVTAVAMIALNQYLRTRPASVMKTA</sequence>
<dbReference type="InterPro" id="IPR020846">
    <property type="entry name" value="MFS_dom"/>
</dbReference>
<feature type="transmembrane region" description="Helical" evidence="7">
    <location>
        <begin position="111"/>
        <end position="134"/>
    </location>
</feature>
<organism evidence="9 10">
    <name type="scientific">Undibacterium squillarum</name>
    <dbReference type="NCBI Taxonomy" id="1131567"/>
    <lineage>
        <taxon>Bacteria</taxon>
        <taxon>Pseudomonadati</taxon>
        <taxon>Pseudomonadota</taxon>
        <taxon>Betaproteobacteria</taxon>
        <taxon>Burkholderiales</taxon>
        <taxon>Oxalobacteraceae</taxon>
        <taxon>Undibacterium</taxon>
    </lineage>
</organism>
<dbReference type="SUPFAM" id="SSF103473">
    <property type="entry name" value="MFS general substrate transporter"/>
    <property type="match status" value="2"/>
</dbReference>
<keyword evidence="3" id="KW-1003">Cell membrane</keyword>
<evidence type="ECO:0000256" key="5">
    <source>
        <dbReference type="ARBA" id="ARBA00022989"/>
    </source>
</evidence>
<feature type="transmembrane region" description="Helical" evidence="7">
    <location>
        <begin position="542"/>
        <end position="566"/>
    </location>
</feature>
<feature type="transmembrane region" description="Helical" evidence="7">
    <location>
        <begin position="290"/>
        <end position="315"/>
    </location>
</feature>
<keyword evidence="10" id="KW-1185">Reference proteome</keyword>
<feature type="transmembrane region" description="Helical" evidence="7">
    <location>
        <begin position="249"/>
        <end position="269"/>
    </location>
</feature>
<feature type="transmembrane region" description="Helical" evidence="7">
    <location>
        <begin position="89"/>
        <end position="105"/>
    </location>
</feature>
<keyword evidence="6 7" id="KW-0472">Membrane</keyword>
<dbReference type="PANTHER" id="PTHR23517">
    <property type="entry name" value="RESISTANCE PROTEIN MDTM, PUTATIVE-RELATED-RELATED"/>
    <property type="match status" value="1"/>
</dbReference>
<dbReference type="PANTHER" id="PTHR23517:SF2">
    <property type="entry name" value="MULTIDRUG RESISTANCE PROTEIN MDTH"/>
    <property type="match status" value="1"/>
</dbReference>
<evidence type="ECO:0000259" key="8">
    <source>
        <dbReference type="PROSITE" id="PS50850"/>
    </source>
</evidence>
<feature type="transmembrane region" description="Helical" evidence="7">
    <location>
        <begin position="469"/>
        <end position="488"/>
    </location>
</feature>
<keyword evidence="4 7" id="KW-0812">Transmembrane</keyword>
<gene>
    <name evidence="9" type="ORF">GCM10010946_27720</name>
</gene>
<keyword evidence="2" id="KW-0813">Transport</keyword>
<dbReference type="InterPro" id="IPR050171">
    <property type="entry name" value="MFS_Transporters"/>
</dbReference>
<evidence type="ECO:0000256" key="3">
    <source>
        <dbReference type="ARBA" id="ARBA00022475"/>
    </source>
</evidence>
<reference evidence="10" key="1">
    <citation type="journal article" date="2019" name="Int. J. Syst. Evol. Microbiol.">
        <title>The Global Catalogue of Microorganisms (GCM) 10K type strain sequencing project: providing services to taxonomists for standard genome sequencing and annotation.</title>
        <authorList>
            <consortium name="The Broad Institute Genomics Platform"/>
            <consortium name="The Broad Institute Genome Sequencing Center for Infectious Disease"/>
            <person name="Wu L."/>
            <person name="Ma J."/>
        </authorList>
    </citation>
    <scope>NUCLEOTIDE SEQUENCE [LARGE SCALE GENOMIC DNA]</scope>
    <source>
        <strain evidence="10">KCTC 23917</strain>
    </source>
</reference>
<evidence type="ECO:0000256" key="1">
    <source>
        <dbReference type="ARBA" id="ARBA00004651"/>
    </source>
</evidence>
<feature type="transmembrane region" description="Helical" evidence="7">
    <location>
        <begin position="146"/>
        <end position="166"/>
    </location>
</feature>
<feature type="transmembrane region" description="Helical" evidence="7">
    <location>
        <begin position="178"/>
        <end position="197"/>
    </location>
</feature>
<dbReference type="InterPro" id="IPR011701">
    <property type="entry name" value="MFS"/>
</dbReference>
<feature type="domain" description="Major facilitator superfamily (MFS) profile" evidence="8">
    <location>
        <begin position="1"/>
        <end position="201"/>
    </location>
</feature>
<dbReference type="EMBL" id="BMYU01000007">
    <property type="protein sequence ID" value="GGX47684.1"/>
    <property type="molecule type" value="Genomic_DNA"/>
</dbReference>